<feature type="region of interest" description="Disordered" evidence="1">
    <location>
        <begin position="52"/>
        <end position="104"/>
    </location>
</feature>
<evidence type="ECO:0000313" key="3">
    <source>
        <dbReference type="Proteomes" id="UP001155010"/>
    </source>
</evidence>
<feature type="compositionally biased region" description="Basic residues" evidence="1">
    <location>
        <begin position="95"/>
        <end position="104"/>
    </location>
</feature>
<evidence type="ECO:0000313" key="2">
    <source>
        <dbReference type="EMBL" id="MCS3951417.1"/>
    </source>
</evidence>
<gene>
    <name evidence="2" type="ORF">GGP83_001362</name>
</gene>
<dbReference type="EMBL" id="JANUBB010000005">
    <property type="protein sequence ID" value="MCS3951417.1"/>
    <property type="molecule type" value="Genomic_DNA"/>
</dbReference>
<organism evidence="2 3">
    <name type="scientific">Salinibacter ruber</name>
    <dbReference type="NCBI Taxonomy" id="146919"/>
    <lineage>
        <taxon>Bacteria</taxon>
        <taxon>Pseudomonadati</taxon>
        <taxon>Rhodothermota</taxon>
        <taxon>Rhodothermia</taxon>
        <taxon>Rhodothermales</taxon>
        <taxon>Salinibacteraceae</taxon>
        <taxon>Salinibacter</taxon>
    </lineage>
</organism>
<comment type="caution">
    <text evidence="2">The sequence shown here is derived from an EMBL/GenBank/DDBJ whole genome shotgun (WGS) entry which is preliminary data.</text>
</comment>
<sequence length="104" mass="11113">MLCARRRSKRRLHSSPETSSSGVIHTQFVGAESGGDGSLAFIEAEGGRAGGVENPVAAAPRAPAPRAFRNVRRSGMGKDVRSNGRTRPHGDRRTGRGHGRKRNV</sequence>
<feature type="compositionally biased region" description="Polar residues" evidence="1">
    <location>
        <begin position="15"/>
        <end position="24"/>
    </location>
</feature>
<dbReference type="AlphaFoldDB" id="A0A9X2U829"/>
<proteinExistence type="predicted"/>
<feature type="region of interest" description="Disordered" evidence="1">
    <location>
        <begin position="1"/>
        <end position="25"/>
    </location>
</feature>
<reference evidence="2" key="1">
    <citation type="submission" date="2022-08" db="EMBL/GenBank/DDBJ databases">
        <title>Genomic Encyclopedia of Type Strains, Phase V (KMG-V): Genome sequencing to study the core and pangenomes of soil and plant-associated prokaryotes.</title>
        <authorList>
            <person name="Whitman W."/>
        </authorList>
    </citation>
    <scope>NUCLEOTIDE SEQUENCE</scope>
    <source>
        <strain evidence="2">SP2017</strain>
    </source>
</reference>
<feature type="compositionally biased region" description="Basic and acidic residues" evidence="1">
    <location>
        <begin position="76"/>
        <end position="94"/>
    </location>
</feature>
<feature type="compositionally biased region" description="Basic residues" evidence="1">
    <location>
        <begin position="1"/>
        <end position="13"/>
    </location>
</feature>
<feature type="compositionally biased region" description="Low complexity" evidence="1">
    <location>
        <begin position="54"/>
        <end position="68"/>
    </location>
</feature>
<name>A0A9X2U829_9BACT</name>
<protein>
    <submittedName>
        <fullName evidence="2">Uncharacterized protein</fullName>
    </submittedName>
</protein>
<accession>A0A9X2U829</accession>
<dbReference type="Proteomes" id="UP001155010">
    <property type="component" value="Unassembled WGS sequence"/>
</dbReference>
<evidence type="ECO:0000256" key="1">
    <source>
        <dbReference type="SAM" id="MobiDB-lite"/>
    </source>
</evidence>